<dbReference type="Proteomes" id="UP001147746">
    <property type="component" value="Unassembled WGS sequence"/>
</dbReference>
<keyword evidence="5" id="KW-1185">Reference proteome</keyword>
<dbReference type="OrthoDB" id="2152029at2759"/>
<dbReference type="Pfam" id="PF07859">
    <property type="entry name" value="Abhydrolase_3"/>
    <property type="match status" value="1"/>
</dbReference>
<organism evidence="4 5">
    <name type="scientific">Penicillium atrosanguineum</name>
    <dbReference type="NCBI Taxonomy" id="1132637"/>
    <lineage>
        <taxon>Eukaryota</taxon>
        <taxon>Fungi</taxon>
        <taxon>Dikarya</taxon>
        <taxon>Ascomycota</taxon>
        <taxon>Pezizomycotina</taxon>
        <taxon>Eurotiomycetes</taxon>
        <taxon>Eurotiomycetidae</taxon>
        <taxon>Eurotiales</taxon>
        <taxon>Aspergillaceae</taxon>
        <taxon>Penicillium</taxon>
    </lineage>
</organism>
<reference evidence="4" key="1">
    <citation type="submission" date="2022-12" db="EMBL/GenBank/DDBJ databases">
        <authorList>
            <person name="Petersen C."/>
        </authorList>
    </citation>
    <scope>NUCLEOTIDE SEQUENCE</scope>
    <source>
        <strain evidence="4">IBT 21472</strain>
    </source>
</reference>
<keyword evidence="1" id="KW-0378">Hydrolase</keyword>
<keyword evidence="2" id="KW-0812">Transmembrane</keyword>
<dbReference type="InterPro" id="IPR013094">
    <property type="entry name" value="AB_hydrolase_3"/>
</dbReference>
<reference evidence="4" key="2">
    <citation type="journal article" date="2023" name="IMA Fungus">
        <title>Comparative genomic study of the Penicillium genus elucidates a diverse pangenome and 15 lateral gene transfer events.</title>
        <authorList>
            <person name="Petersen C."/>
            <person name="Sorensen T."/>
            <person name="Nielsen M.R."/>
            <person name="Sondergaard T.E."/>
            <person name="Sorensen J.L."/>
            <person name="Fitzpatrick D.A."/>
            <person name="Frisvad J.C."/>
            <person name="Nielsen K.L."/>
        </authorList>
    </citation>
    <scope>NUCLEOTIDE SEQUENCE</scope>
    <source>
        <strain evidence="4">IBT 21472</strain>
    </source>
</reference>
<evidence type="ECO:0000256" key="2">
    <source>
        <dbReference type="SAM" id="Phobius"/>
    </source>
</evidence>
<dbReference type="EMBL" id="JAPZBO010000005">
    <property type="protein sequence ID" value="KAJ5316401.1"/>
    <property type="molecule type" value="Genomic_DNA"/>
</dbReference>
<dbReference type="Gene3D" id="3.40.50.1820">
    <property type="entry name" value="alpha/beta hydrolase"/>
    <property type="match status" value="1"/>
</dbReference>
<dbReference type="InterPro" id="IPR029058">
    <property type="entry name" value="AB_hydrolase_fold"/>
</dbReference>
<dbReference type="PANTHER" id="PTHR48081:SF17">
    <property type="entry name" value="ALPHA_BETA HYDROLASE FOLD-3 DOMAIN-CONTAINING PROTEIN"/>
    <property type="match status" value="1"/>
</dbReference>
<dbReference type="GO" id="GO:0016787">
    <property type="term" value="F:hydrolase activity"/>
    <property type="evidence" value="ECO:0007669"/>
    <property type="project" value="UniProtKB-KW"/>
</dbReference>
<evidence type="ECO:0000313" key="5">
    <source>
        <dbReference type="Proteomes" id="UP001147746"/>
    </source>
</evidence>
<dbReference type="GO" id="GO:0017000">
    <property type="term" value="P:antibiotic biosynthetic process"/>
    <property type="evidence" value="ECO:0007669"/>
    <property type="project" value="UniProtKB-ARBA"/>
</dbReference>
<feature type="domain" description="Alpha/beta hydrolase fold-3" evidence="3">
    <location>
        <begin position="130"/>
        <end position="340"/>
    </location>
</feature>
<proteinExistence type="predicted"/>
<protein>
    <recommendedName>
        <fullName evidence="3">Alpha/beta hydrolase fold-3 domain-containing protein</fullName>
    </recommendedName>
</protein>
<dbReference type="GO" id="GO:0072330">
    <property type="term" value="P:monocarboxylic acid biosynthetic process"/>
    <property type="evidence" value="ECO:0007669"/>
    <property type="project" value="UniProtKB-ARBA"/>
</dbReference>
<dbReference type="AlphaFoldDB" id="A0A9W9U4R8"/>
<keyword evidence="2" id="KW-1133">Transmembrane helix</keyword>
<name>A0A9W9U4R8_9EURO</name>
<feature type="transmembrane region" description="Helical" evidence="2">
    <location>
        <begin position="12"/>
        <end position="35"/>
    </location>
</feature>
<comment type="caution">
    <text evidence="4">The sequence shown here is derived from an EMBL/GenBank/DDBJ whole genome shotgun (WGS) entry which is preliminary data.</text>
</comment>
<evidence type="ECO:0000259" key="3">
    <source>
        <dbReference type="Pfam" id="PF07859"/>
    </source>
</evidence>
<evidence type="ECO:0000313" key="4">
    <source>
        <dbReference type="EMBL" id="KAJ5316401.1"/>
    </source>
</evidence>
<accession>A0A9W9U4R8</accession>
<dbReference type="InterPro" id="IPR050300">
    <property type="entry name" value="GDXG_lipolytic_enzyme"/>
</dbReference>
<sequence length="388" mass="43040">MASSCLTRQPYKGIYTIFYLAFLPLRVLSILVYFIPKTLRPNPTWTYHQAIGMRLFKLYFQFATDTELHVSKTLDPGSEKDRFVIIKPSSKLPCPYTGLVNHDPAIVPCPVGGVWYAESPKPGEVPERVIIYFHGGAYVLGGVREYEGGWGPRVLATRLACPVLLPQYRLSVDENASFPAALQDAITAYVYVLNELKVPASQIVLAGESAGGHLVLSLVRYLSENGKQAGLPLPRTGLLWSPWLDLTVGRDMMDQHPRRAQDYIFGSLSSWGIRRFTPKGWSTTHPYISHLGNEIHSTVPLFLHTGTTELMHEDHLKYAEAMKKNGTKLELFETPQAPHDSFGAGLILGFIKEAHEVADHAARFVDAVGPKIGDGGAETDVVQEESRV</sequence>
<evidence type="ECO:0000256" key="1">
    <source>
        <dbReference type="ARBA" id="ARBA00022801"/>
    </source>
</evidence>
<dbReference type="SUPFAM" id="SSF53474">
    <property type="entry name" value="alpha/beta-Hydrolases"/>
    <property type="match status" value="1"/>
</dbReference>
<gene>
    <name evidence="4" type="ORF">N7476_006708</name>
</gene>
<dbReference type="PANTHER" id="PTHR48081">
    <property type="entry name" value="AB HYDROLASE SUPERFAMILY PROTEIN C4A8.06C"/>
    <property type="match status" value="1"/>
</dbReference>
<keyword evidence="2" id="KW-0472">Membrane</keyword>